<evidence type="ECO:0000313" key="3">
    <source>
        <dbReference type="Proteomes" id="UP000252797"/>
    </source>
</evidence>
<name>A0A367CCF1_9ENTE</name>
<dbReference type="RefSeq" id="WP_005879432.1">
    <property type="nucleotide sequence ID" value="NZ_CABGIQ010000099.1"/>
</dbReference>
<evidence type="ECO:0000313" key="2">
    <source>
        <dbReference type="EMBL" id="STP29923.1"/>
    </source>
</evidence>
<evidence type="ECO:0000313" key="1">
    <source>
        <dbReference type="EMBL" id="RCA10335.1"/>
    </source>
</evidence>
<sequence>MRAADLLTVLSNPPTKKPYESIELTADSRSYPLTGVEITETGQCNFLFTQGQKQLPMKELLVFLMKNREKEIFYQKDKEKLPLYGIKEKDQQLII</sequence>
<dbReference type="AlphaFoldDB" id="A0A367CCF1"/>
<proteinExistence type="predicted"/>
<accession>A0A367CCF1</accession>
<dbReference type="Proteomes" id="UP000252797">
    <property type="component" value="Unassembled WGS sequence"/>
</dbReference>
<protein>
    <submittedName>
        <fullName evidence="1">Uncharacterized protein</fullName>
    </submittedName>
</protein>
<dbReference type="Proteomes" id="UP000254070">
    <property type="component" value="Unassembled WGS sequence"/>
</dbReference>
<reference evidence="1 3" key="1">
    <citation type="submission" date="2015-06" db="EMBL/GenBank/DDBJ databases">
        <title>The Genome Sequence of Enterococcus durans 4EA1.</title>
        <authorList>
            <consortium name="The Broad Institute Genomics Platform"/>
            <consortium name="The Broad Institute Genome Sequencing Center for Infectious Disease"/>
            <person name="Earl A.M."/>
            <person name="Van Tyne D."/>
            <person name="Lebreton F."/>
            <person name="Saavedra J.T."/>
            <person name="Gilmore M.S."/>
            <person name="Manson Mcguire A."/>
            <person name="Clock S."/>
            <person name="Crupain M."/>
            <person name="Rangan U."/>
            <person name="Young S."/>
            <person name="Abouelleil A."/>
            <person name="Cao P."/>
            <person name="Chapman S.B."/>
            <person name="Griggs A."/>
            <person name="Priest M."/>
            <person name="Shea T."/>
            <person name="Wortman J."/>
            <person name="Nusbaum C."/>
            <person name="Birren B."/>
        </authorList>
    </citation>
    <scope>NUCLEOTIDE SEQUENCE [LARGE SCALE GENOMIC DNA]</scope>
    <source>
        <strain evidence="1 3">4EA1</strain>
    </source>
</reference>
<dbReference type="EMBL" id="LEPB01000004">
    <property type="protein sequence ID" value="RCA10335.1"/>
    <property type="molecule type" value="Genomic_DNA"/>
</dbReference>
<reference evidence="2 4" key="2">
    <citation type="submission" date="2018-06" db="EMBL/GenBank/DDBJ databases">
        <authorList>
            <consortium name="Pathogen Informatics"/>
            <person name="Doyle S."/>
        </authorList>
    </citation>
    <scope>NUCLEOTIDE SEQUENCE [LARGE SCALE GENOMIC DNA]</scope>
    <source>
        <strain evidence="2 4">NCTC8129</strain>
    </source>
</reference>
<evidence type="ECO:0000313" key="4">
    <source>
        <dbReference type="Proteomes" id="UP000254070"/>
    </source>
</evidence>
<gene>
    <name evidence="1" type="ORF">EA71_01085</name>
    <name evidence="2" type="ORF">NCTC8129_02154</name>
</gene>
<organism evidence="1 3">
    <name type="scientific">Enterococcus durans</name>
    <dbReference type="NCBI Taxonomy" id="53345"/>
    <lineage>
        <taxon>Bacteria</taxon>
        <taxon>Bacillati</taxon>
        <taxon>Bacillota</taxon>
        <taxon>Bacilli</taxon>
        <taxon>Lactobacillales</taxon>
        <taxon>Enterococcaceae</taxon>
        <taxon>Enterococcus</taxon>
    </lineage>
</organism>
<dbReference type="KEGG" id="edu:LIU_06685"/>
<dbReference type="EMBL" id="UGIF01000002">
    <property type="protein sequence ID" value="STP29923.1"/>
    <property type="molecule type" value="Genomic_DNA"/>
</dbReference>